<feature type="domain" description="Peptidase M28" evidence="2">
    <location>
        <begin position="102"/>
        <end position="315"/>
    </location>
</feature>
<dbReference type="SUPFAM" id="SSF53187">
    <property type="entry name" value="Zn-dependent exopeptidases"/>
    <property type="match status" value="1"/>
</dbReference>
<evidence type="ECO:0000313" key="4">
    <source>
        <dbReference type="Proteomes" id="UP001500325"/>
    </source>
</evidence>
<organism evidence="3 4">
    <name type="scientific">Pseudonocardia yuanmonensis</name>
    <dbReference type="NCBI Taxonomy" id="1095914"/>
    <lineage>
        <taxon>Bacteria</taxon>
        <taxon>Bacillati</taxon>
        <taxon>Actinomycetota</taxon>
        <taxon>Actinomycetes</taxon>
        <taxon>Pseudonocardiales</taxon>
        <taxon>Pseudonocardiaceae</taxon>
        <taxon>Pseudonocardia</taxon>
    </lineage>
</organism>
<gene>
    <name evidence="3" type="ORF">GCM10023215_23250</name>
</gene>
<accession>A0ABP8WCY3</accession>
<dbReference type="Gene3D" id="3.40.630.10">
    <property type="entry name" value="Zn peptidases"/>
    <property type="match status" value="1"/>
</dbReference>
<dbReference type="PANTHER" id="PTHR12147:SF26">
    <property type="entry name" value="PEPTIDASE M28 DOMAIN-CONTAINING PROTEIN"/>
    <property type="match status" value="1"/>
</dbReference>
<proteinExistence type="predicted"/>
<reference evidence="4" key="1">
    <citation type="journal article" date="2019" name="Int. J. Syst. Evol. Microbiol.">
        <title>The Global Catalogue of Microorganisms (GCM) 10K type strain sequencing project: providing services to taxonomists for standard genome sequencing and annotation.</title>
        <authorList>
            <consortium name="The Broad Institute Genomics Platform"/>
            <consortium name="The Broad Institute Genome Sequencing Center for Infectious Disease"/>
            <person name="Wu L."/>
            <person name="Ma J."/>
        </authorList>
    </citation>
    <scope>NUCLEOTIDE SEQUENCE [LARGE SCALE GENOMIC DNA]</scope>
    <source>
        <strain evidence="4">JCM 18055</strain>
    </source>
</reference>
<name>A0ABP8WCY3_9PSEU</name>
<dbReference type="Pfam" id="PF04389">
    <property type="entry name" value="Peptidase_M28"/>
    <property type="match status" value="1"/>
</dbReference>
<keyword evidence="4" id="KW-1185">Reference proteome</keyword>
<evidence type="ECO:0000259" key="2">
    <source>
        <dbReference type="Pfam" id="PF04389"/>
    </source>
</evidence>
<dbReference type="Proteomes" id="UP001500325">
    <property type="component" value="Unassembled WGS sequence"/>
</dbReference>
<comment type="caution">
    <text evidence="3">The sequence shown here is derived from an EMBL/GenBank/DDBJ whole genome shotgun (WGS) entry which is preliminary data.</text>
</comment>
<dbReference type="InterPro" id="IPR045175">
    <property type="entry name" value="M28_fam"/>
</dbReference>
<sequence>MALSACGSGSPAPTPTAPAVDGQLGRQLKDAVTDAGALVHLQELQTIADSNGGNRASPSPGYLASVEYVSGVLRAAGFEVETPEYQLSRRHVGADGRTTLPNVVTQTRTGDPAHVVVIGAHLDSVEEGPGIVDDGSGVATLLEIATRLGPSPAVRNAVRFGFWGSEETGAQGSTGYVTSLSDEARGAIMLYLNVDMVASPGGGYFVQGGTGDDASSAGPPGSAAVGDVLAAQLAGTGVTPERIKFVGDDETPFVEAGIPSAGAENGDSGRRTEEQAQAWGGHAGEVYDPCYHSACDTIRNVNPVVLDRYLHAIAGTVAHFATTTEPLP</sequence>
<feature type="region of interest" description="Disordered" evidence="1">
    <location>
        <begin position="1"/>
        <end position="23"/>
    </location>
</feature>
<dbReference type="PANTHER" id="PTHR12147">
    <property type="entry name" value="METALLOPEPTIDASE M28 FAMILY MEMBER"/>
    <property type="match status" value="1"/>
</dbReference>
<evidence type="ECO:0000313" key="3">
    <source>
        <dbReference type="EMBL" id="GAA4687006.1"/>
    </source>
</evidence>
<dbReference type="InterPro" id="IPR007484">
    <property type="entry name" value="Peptidase_M28"/>
</dbReference>
<protein>
    <recommendedName>
        <fullName evidence="2">Peptidase M28 domain-containing protein</fullName>
    </recommendedName>
</protein>
<evidence type="ECO:0000256" key="1">
    <source>
        <dbReference type="SAM" id="MobiDB-lite"/>
    </source>
</evidence>
<dbReference type="EMBL" id="BAABIC010000006">
    <property type="protein sequence ID" value="GAA4687006.1"/>
    <property type="molecule type" value="Genomic_DNA"/>
</dbReference>